<organism evidence="2 3">
    <name type="scientific">Marinactinospora rubrisoli</name>
    <dbReference type="NCBI Taxonomy" id="2715399"/>
    <lineage>
        <taxon>Bacteria</taxon>
        <taxon>Bacillati</taxon>
        <taxon>Actinomycetota</taxon>
        <taxon>Actinomycetes</taxon>
        <taxon>Streptosporangiales</taxon>
        <taxon>Nocardiopsidaceae</taxon>
        <taxon>Marinactinospora</taxon>
    </lineage>
</organism>
<dbReference type="InterPro" id="IPR036388">
    <property type="entry name" value="WH-like_DNA-bd_sf"/>
</dbReference>
<evidence type="ECO:0000313" key="3">
    <source>
        <dbReference type="Proteomes" id="UP001596540"/>
    </source>
</evidence>
<protein>
    <submittedName>
        <fullName evidence="2">MarR family winged helix-turn-helix transcriptional regulator</fullName>
    </submittedName>
</protein>
<accession>A0ABW2KIA9</accession>
<dbReference type="PANTHER" id="PTHR33164:SF43">
    <property type="entry name" value="HTH-TYPE TRANSCRIPTIONAL REPRESSOR YETL"/>
    <property type="match status" value="1"/>
</dbReference>
<reference evidence="3" key="1">
    <citation type="journal article" date="2019" name="Int. J. Syst. Evol. Microbiol.">
        <title>The Global Catalogue of Microorganisms (GCM) 10K type strain sequencing project: providing services to taxonomists for standard genome sequencing and annotation.</title>
        <authorList>
            <consortium name="The Broad Institute Genomics Platform"/>
            <consortium name="The Broad Institute Genome Sequencing Center for Infectious Disease"/>
            <person name="Wu L."/>
            <person name="Ma J."/>
        </authorList>
    </citation>
    <scope>NUCLEOTIDE SEQUENCE [LARGE SCALE GENOMIC DNA]</scope>
    <source>
        <strain evidence="3">CGMCC 4.7382</strain>
    </source>
</reference>
<dbReference type="PRINTS" id="PR00598">
    <property type="entry name" value="HTHMARR"/>
</dbReference>
<dbReference type="InterPro" id="IPR036390">
    <property type="entry name" value="WH_DNA-bd_sf"/>
</dbReference>
<dbReference type="EMBL" id="JBHTBH010000006">
    <property type="protein sequence ID" value="MFC7328976.1"/>
    <property type="molecule type" value="Genomic_DNA"/>
</dbReference>
<proteinExistence type="predicted"/>
<dbReference type="InterPro" id="IPR000835">
    <property type="entry name" value="HTH_MarR-typ"/>
</dbReference>
<evidence type="ECO:0000313" key="2">
    <source>
        <dbReference type="EMBL" id="MFC7328976.1"/>
    </source>
</evidence>
<evidence type="ECO:0000259" key="1">
    <source>
        <dbReference type="PROSITE" id="PS50995"/>
    </source>
</evidence>
<gene>
    <name evidence="2" type="ORF">ACFQRF_14615</name>
</gene>
<dbReference type="RefSeq" id="WP_379871624.1">
    <property type="nucleotide sequence ID" value="NZ_JBHTBH010000006.1"/>
</dbReference>
<dbReference type="Proteomes" id="UP001596540">
    <property type="component" value="Unassembled WGS sequence"/>
</dbReference>
<dbReference type="Gene3D" id="1.10.10.10">
    <property type="entry name" value="Winged helix-like DNA-binding domain superfamily/Winged helix DNA-binding domain"/>
    <property type="match status" value="1"/>
</dbReference>
<dbReference type="Pfam" id="PF01047">
    <property type="entry name" value="MarR"/>
    <property type="match status" value="1"/>
</dbReference>
<dbReference type="PROSITE" id="PS50995">
    <property type="entry name" value="HTH_MARR_2"/>
    <property type="match status" value="1"/>
</dbReference>
<feature type="domain" description="HTH marR-type" evidence="1">
    <location>
        <begin position="15"/>
        <end position="143"/>
    </location>
</feature>
<dbReference type="SUPFAM" id="SSF46785">
    <property type="entry name" value="Winged helix' DNA-binding domain"/>
    <property type="match status" value="1"/>
</dbReference>
<comment type="caution">
    <text evidence="2">The sequence shown here is derived from an EMBL/GenBank/DDBJ whole genome shotgun (WGS) entry which is preliminary data.</text>
</comment>
<sequence length="151" mass="16686">MPDNEQHTLSPRGAFDRLLDAASLISEDMRTALRADGLTTTRATVLFELAHRGPLTQRQLADALRVTPRNVTTLVDALETGGFLRRTAHPDDRRAVSVELTGTGRTAVERMDRDADALARELFGDLPPEQLGVVVRTLDRVTARFRDAPSR</sequence>
<keyword evidence="3" id="KW-1185">Reference proteome</keyword>
<dbReference type="InterPro" id="IPR039422">
    <property type="entry name" value="MarR/SlyA-like"/>
</dbReference>
<name>A0ABW2KIA9_9ACTN</name>
<dbReference type="PANTHER" id="PTHR33164">
    <property type="entry name" value="TRANSCRIPTIONAL REGULATOR, MARR FAMILY"/>
    <property type="match status" value="1"/>
</dbReference>
<dbReference type="SMART" id="SM00347">
    <property type="entry name" value="HTH_MARR"/>
    <property type="match status" value="1"/>
</dbReference>